<dbReference type="NCBIfam" id="TIGR00369">
    <property type="entry name" value="unchar_dom_1"/>
    <property type="match status" value="1"/>
</dbReference>
<dbReference type="OrthoDB" id="9798208at2"/>
<dbReference type="PANTHER" id="PTHR43240:SF8">
    <property type="entry name" value="PHENYLACETIC ACID DEGRADATION-RELATED PROTEIN"/>
    <property type="match status" value="1"/>
</dbReference>
<organism evidence="3 4">
    <name type="scientific">Roseateles aquatilis</name>
    <dbReference type="NCBI Taxonomy" id="431061"/>
    <lineage>
        <taxon>Bacteria</taxon>
        <taxon>Pseudomonadati</taxon>
        <taxon>Pseudomonadota</taxon>
        <taxon>Betaproteobacteria</taxon>
        <taxon>Burkholderiales</taxon>
        <taxon>Sphaerotilaceae</taxon>
        <taxon>Roseateles</taxon>
    </lineage>
</organism>
<dbReference type="GO" id="GO:0061522">
    <property type="term" value="F:1,4-dihydroxy-2-naphthoyl-CoA thioesterase activity"/>
    <property type="evidence" value="ECO:0007669"/>
    <property type="project" value="TreeGrafter"/>
</dbReference>
<dbReference type="EMBL" id="NIOF01000011">
    <property type="protein sequence ID" value="OWQ86255.1"/>
    <property type="molecule type" value="Genomic_DNA"/>
</dbReference>
<sequence length="136" mass="14524">MPTNDEFNARGAACLPGHLGIDIVEVARGQVHARLPVRQEVMAPNGYLHAGSVVTLADTCCGYGCINSLPEGAQNFTTVELKSNHLGTARDGVIECHATAVHLGRTTQVWDAVVTHNGKTIALFRCTQMILYPKAA</sequence>
<dbReference type="InterPro" id="IPR003736">
    <property type="entry name" value="PAAI_dom"/>
</dbReference>
<dbReference type="Pfam" id="PF03061">
    <property type="entry name" value="4HBT"/>
    <property type="match status" value="1"/>
</dbReference>
<dbReference type="InterPro" id="IPR006683">
    <property type="entry name" value="Thioestr_dom"/>
</dbReference>
<evidence type="ECO:0000313" key="3">
    <source>
        <dbReference type="EMBL" id="OWQ86255.1"/>
    </source>
</evidence>
<dbReference type="Proteomes" id="UP000197468">
    <property type="component" value="Unassembled WGS sequence"/>
</dbReference>
<dbReference type="AlphaFoldDB" id="A0A246J122"/>
<feature type="domain" description="Thioesterase" evidence="2">
    <location>
        <begin position="45"/>
        <end position="117"/>
    </location>
</feature>
<dbReference type="SUPFAM" id="SSF54637">
    <property type="entry name" value="Thioesterase/thiol ester dehydrase-isomerase"/>
    <property type="match status" value="1"/>
</dbReference>
<dbReference type="RefSeq" id="WP_088386803.1">
    <property type="nucleotide sequence ID" value="NZ_NIOF01000011.1"/>
</dbReference>
<dbReference type="InterPro" id="IPR029069">
    <property type="entry name" value="HotDog_dom_sf"/>
</dbReference>
<accession>A0A246J122</accession>
<dbReference type="CDD" id="cd03443">
    <property type="entry name" value="PaaI_thioesterase"/>
    <property type="match status" value="1"/>
</dbReference>
<keyword evidence="4" id="KW-1185">Reference proteome</keyword>
<reference evidence="3 4" key="1">
    <citation type="journal article" date="2008" name="Int. J. Syst. Evol. Microbiol.">
        <title>Description of Roseateles aquatilis sp. nov. and Roseateles terrae sp. nov., in the class Betaproteobacteria, and emended description of the genus Roseateles.</title>
        <authorList>
            <person name="Gomila M."/>
            <person name="Bowien B."/>
            <person name="Falsen E."/>
            <person name="Moore E.R."/>
            <person name="Lalucat J."/>
        </authorList>
    </citation>
    <scope>NUCLEOTIDE SEQUENCE [LARGE SCALE GENOMIC DNA]</scope>
    <source>
        <strain evidence="3 4">CCUG 48205</strain>
    </source>
</reference>
<proteinExistence type="predicted"/>
<evidence type="ECO:0000259" key="2">
    <source>
        <dbReference type="Pfam" id="PF03061"/>
    </source>
</evidence>
<dbReference type="PANTHER" id="PTHR43240">
    <property type="entry name" value="1,4-DIHYDROXY-2-NAPHTHOYL-COA THIOESTERASE 1"/>
    <property type="match status" value="1"/>
</dbReference>
<gene>
    <name evidence="3" type="ORF">CDN99_20690</name>
</gene>
<evidence type="ECO:0000256" key="1">
    <source>
        <dbReference type="ARBA" id="ARBA00022801"/>
    </source>
</evidence>
<name>A0A246J122_9BURK</name>
<protein>
    <submittedName>
        <fullName evidence="3">Thioesterase</fullName>
    </submittedName>
</protein>
<dbReference type="GO" id="GO:0005829">
    <property type="term" value="C:cytosol"/>
    <property type="evidence" value="ECO:0007669"/>
    <property type="project" value="TreeGrafter"/>
</dbReference>
<dbReference type="Gene3D" id="3.10.129.10">
    <property type="entry name" value="Hotdog Thioesterase"/>
    <property type="match status" value="1"/>
</dbReference>
<evidence type="ECO:0000313" key="4">
    <source>
        <dbReference type="Proteomes" id="UP000197468"/>
    </source>
</evidence>
<comment type="caution">
    <text evidence="3">The sequence shown here is derived from an EMBL/GenBank/DDBJ whole genome shotgun (WGS) entry which is preliminary data.</text>
</comment>
<keyword evidence="1" id="KW-0378">Hydrolase</keyword>